<organism evidence="2 3">
    <name type="scientific">Pseudonocardia cypriaca</name>
    <dbReference type="NCBI Taxonomy" id="882449"/>
    <lineage>
        <taxon>Bacteria</taxon>
        <taxon>Bacillati</taxon>
        <taxon>Actinomycetota</taxon>
        <taxon>Actinomycetes</taxon>
        <taxon>Pseudonocardiales</taxon>
        <taxon>Pseudonocardiaceae</taxon>
        <taxon>Pseudonocardia</taxon>
    </lineage>
</organism>
<evidence type="ECO:0000313" key="3">
    <source>
        <dbReference type="Proteomes" id="UP000319818"/>
    </source>
</evidence>
<dbReference type="OrthoDB" id="3253043at2"/>
<gene>
    <name evidence="2" type="ORF">FB388_4090</name>
</gene>
<accession>A0A543FSW6</accession>
<dbReference type="EMBL" id="VFPH01000002">
    <property type="protein sequence ID" value="TQM36902.1"/>
    <property type="molecule type" value="Genomic_DNA"/>
</dbReference>
<dbReference type="PROSITE" id="PS50902">
    <property type="entry name" value="FLAVODOXIN_LIKE"/>
    <property type="match status" value="1"/>
</dbReference>
<comment type="caution">
    <text evidence="2">The sequence shown here is derived from an EMBL/GenBank/DDBJ whole genome shotgun (WGS) entry which is preliminary data.</text>
</comment>
<dbReference type="Gene3D" id="3.40.50.360">
    <property type="match status" value="1"/>
</dbReference>
<reference evidence="2 3" key="1">
    <citation type="submission" date="2019-06" db="EMBL/GenBank/DDBJ databases">
        <title>Sequencing the genomes of 1000 actinobacteria strains.</title>
        <authorList>
            <person name="Klenk H.-P."/>
        </authorList>
    </citation>
    <scope>NUCLEOTIDE SEQUENCE [LARGE SCALE GENOMIC DNA]</scope>
    <source>
        <strain evidence="2 3">DSM 45511</strain>
    </source>
</reference>
<dbReference type="InterPro" id="IPR029039">
    <property type="entry name" value="Flavoprotein-like_sf"/>
</dbReference>
<dbReference type="Proteomes" id="UP000319818">
    <property type="component" value="Unassembled WGS sequence"/>
</dbReference>
<protein>
    <recommendedName>
        <fullName evidence="1">Flavodoxin-like domain-containing protein</fullName>
    </recommendedName>
</protein>
<dbReference type="RefSeq" id="WP_142103763.1">
    <property type="nucleotide sequence ID" value="NZ_VFPH01000002.1"/>
</dbReference>
<feature type="domain" description="Flavodoxin-like" evidence="1">
    <location>
        <begin position="3"/>
        <end position="167"/>
    </location>
</feature>
<proteinExistence type="predicted"/>
<dbReference type="SUPFAM" id="SSF52218">
    <property type="entry name" value="Flavoproteins"/>
    <property type="match status" value="1"/>
</dbReference>
<dbReference type="AlphaFoldDB" id="A0A543FSW6"/>
<sequence>MCALVVVESMFGNTRRIAEEVAHGLARGLGESGQVRVADVSHSPEPLDGVDLLVVGGPTHAFAMTRMSTRRSAAEQAGAGAQPAQTGLREWLAALAQAPTGVRAAAFDTRMDRPRLPGSAAAGAARKLRHLGYDLVARPETFRVTGTQGPLLEGELDRARAWGADVARAATAATSTA</sequence>
<name>A0A543FSW6_9PSEU</name>
<keyword evidence="3" id="KW-1185">Reference proteome</keyword>
<dbReference type="InterPro" id="IPR008254">
    <property type="entry name" value="Flavodoxin/NO_synth"/>
</dbReference>
<dbReference type="GO" id="GO:0010181">
    <property type="term" value="F:FMN binding"/>
    <property type="evidence" value="ECO:0007669"/>
    <property type="project" value="InterPro"/>
</dbReference>
<evidence type="ECO:0000313" key="2">
    <source>
        <dbReference type="EMBL" id="TQM36902.1"/>
    </source>
</evidence>
<evidence type="ECO:0000259" key="1">
    <source>
        <dbReference type="PROSITE" id="PS50902"/>
    </source>
</evidence>